<organism evidence="4 5">
    <name type="scientific">Sporidiobolus salmonicolor</name>
    <name type="common">Yeast-like fungus</name>
    <name type="synonym">Sporobolomyces salmonicolor</name>
    <dbReference type="NCBI Taxonomy" id="5005"/>
    <lineage>
        <taxon>Eukaryota</taxon>
        <taxon>Fungi</taxon>
        <taxon>Dikarya</taxon>
        <taxon>Basidiomycota</taxon>
        <taxon>Pucciniomycotina</taxon>
        <taxon>Microbotryomycetes</taxon>
        <taxon>Sporidiobolales</taxon>
        <taxon>Sporidiobolaceae</taxon>
        <taxon>Sporobolomyces</taxon>
    </lineage>
</organism>
<evidence type="ECO:0000256" key="1">
    <source>
        <dbReference type="ARBA" id="ARBA00022741"/>
    </source>
</evidence>
<accession>A0A0D6ELG9</accession>
<dbReference type="PANTHER" id="PTHR12435">
    <property type="match status" value="1"/>
</dbReference>
<dbReference type="EMBL" id="CENE01000008">
    <property type="protein sequence ID" value="CEQ40736.1"/>
    <property type="molecule type" value="Genomic_DNA"/>
</dbReference>
<keyword evidence="2" id="KW-0067">ATP-binding</keyword>
<reference evidence="5" key="1">
    <citation type="submission" date="2015-02" db="EMBL/GenBank/DDBJ databases">
        <authorList>
            <person name="Gon?alves P."/>
        </authorList>
    </citation>
    <scope>NUCLEOTIDE SEQUENCE [LARGE SCALE GENOMIC DNA]</scope>
</reference>
<keyword evidence="1" id="KW-0547">Nucleotide-binding</keyword>
<proteinExistence type="inferred from homology"/>
<dbReference type="InterPro" id="IPR027417">
    <property type="entry name" value="P-loop_NTPase"/>
</dbReference>
<protein>
    <submittedName>
        <fullName evidence="4">SPOSA6832_02369-mRNA-1:cds</fullName>
    </submittedName>
</protein>
<evidence type="ECO:0000256" key="3">
    <source>
        <dbReference type="ARBA" id="ARBA00025768"/>
    </source>
</evidence>
<dbReference type="SUPFAM" id="SSF52540">
    <property type="entry name" value="P-loop containing nucleoside triphosphate hydrolases"/>
    <property type="match status" value="1"/>
</dbReference>
<dbReference type="AlphaFoldDB" id="A0A0D6ELG9"/>
<comment type="similarity">
    <text evidence="3">Belongs to the KTI12 family.</text>
</comment>
<dbReference type="OrthoDB" id="9972657at2759"/>
<evidence type="ECO:0000313" key="5">
    <source>
        <dbReference type="Proteomes" id="UP000243876"/>
    </source>
</evidence>
<sequence length="354" mass="38014">MALVTLCGYPSSGKSTRAIQLAAVLSAKLALPDVAPALARLKVVLINDESLGLDKSAYDGPLLSPSLCPPAPLISARARRVDSRAEKPARATLFSAVQRHLNPETIVVVDAMNYIKGSRYQMYCAAREVRARTCTVSRPERATARPPALTASLQRQVFIATPPDRCKEWNAARPGALAYAEPTLDNLISRFEEPSSSARWDSPLITVACDDPPLNERPPGAEDGAWGSAEAERIWEAITQGELKPANVATQVVQTSSTSYLTLLESTTSLLVTALLSAQSLSPLSGPTTLLLPSSASSPGPEVRVTLSVTKPVSMPMLQRLKRQFTTLNARTGRELGRGAIADLFAQYLEGQLR</sequence>
<evidence type="ECO:0000256" key="2">
    <source>
        <dbReference type="ARBA" id="ARBA00022840"/>
    </source>
</evidence>
<keyword evidence="5" id="KW-1185">Reference proteome</keyword>
<evidence type="ECO:0000313" key="4">
    <source>
        <dbReference type="EMBL" id="CEQ40736.1"/>
    </source>
</evidence>
<dbReference type="Gene3D" id="3.40.50.300">
    <property type="entry name" value="P-loop containing nucleotide triphosphate hydrolases"/>
    <property type="match status" value="1"/>
</dbReference>
<dbReference type="InterPro" id="IPR013641">
    <property type="entry name" value="KTI12/PSTK"/>
</dbReference>
<dbReference type="Pfam" id="PF08433">
    <property type="entry name" value="KTI12"/>
    <property type="match status" value="2"/>
</dbReference>
<dbReference type="Proteomes" id="UP000243876">
    <property type="component" value="Unassembled WGS sequence"/>
</dbReference>
<name>A0A0D6ELG9_SPOSA</name>
<gene>
    <name evidence="4" type="primary">SPOSA6832_02369</name>
</gene>
<dbReference type="GO" id="GO:0005524">
    <property type="term" value="F:ATP binding"/>
    <property type="evidence" value="ECO:0007669"/>
    <property type="project" value="UniProtKB-KW"/>
</dbReference>